<feature type="region of interest" description="Disordered" evidence="1">
    <location>
        <begin position="17"/>
        <end position="114"/>
    </location>
</feature>
<evidence type="ECO:0000256" key="1">
    <source>
        <dbReference type="SAM" id="MobiDB-lite"/>
    </source>
</evidence>
<sequence length="114" mass="12507">MAMRSLIMANCGVLDHNTKTCHKHLPPKEKKTINKKRKLNSGEGSSSQTQKAKEIANNQKKKMYAMRATRALGTKSAPTSSRPQQPTSTPTSMKGATPTRSSQRIRQNSKAVGK</sequence>
<proteinExistence type="predicted"/>
<keyword evidence="3" id="KW-1185">Reference proteome</keyword>
<reference evidence="2 3" key="1">
    <citation type="journal article" date="2023" name="G3 (Bethesda)">
        <title>A chromosome-length genome assembly and annotation of blackberry (Rubus argutus, cv. 'Hillquist').</title>
        <authorList>
            <person name="Bruna T."/>
            <person name="Aryal R."/>
            <person name="Dudchenko O."/>
            <person name="Sargent D.J."/>
            <person name="Mead D."/>
            <person name="Buti M."/>
            <person name="Cavallini A."/>
            <person name="Hytonen T."/>
            <person name="Andres J."/>
            <person name="Pham M."/>
            <person name="Weisz D."/>
            <person name="Mascagni F."/>
            <person name="Usai G."/>
            <person name="Natali L."/>
            <person name="Bassil N."/>
            <person name="Fernandez G.E."/>
            <person name="Lomsadze A."/>
            <person name="Armour M."/>
            <person name="Olukolu B."/>
            <person name="Poorten T."/>
            <person name="Britton C."/>
            <person name="Davik J."/>
            <person name="Ashrafi H."/>
            <person name="Aiden E.L."/>
            <person name="Borodovsky M."/>
            <person name="Worthington M."/>
        </authorList>
    </citation>
    <scope>NUCLEOTIDE SEQUENCE [LARGE SCALE GENOMIC DNA]</scope>
    <source>
        <strain evidence="2">PI 553951</strain>
    </source>
</reference>
<evidence type="ECO:0000313" key="3">
    <source>
        <dbReference type="Proteomes" id="UP001457282"/>
    </source>
</evidence>
<dbReference type="AlphaFoldDB" id="A0AAW1VSF0"/>
<name>A0AAW1VSF0_RUBAR</name>
<gene>
    <name evidence="2" type="ORF">M0R45_002213</name>
</gene>
<protein>
    <submittedName>
        <fullName evidence="2">Uncharacterized protein</fullName>
    </submittedName>
</protein>
<accession>A0AAW1VSF0</accession>
<dbReference type="EMBL" id="JBEDUW010000032">
    <property type="protein sequence ID" value="KAK9907211.1"/>
    <property type="molecule type" value="Genomic_DNA"/>
</dbReference>
<evidence type="ECO:0000313" key="2">
    <source>
        <dbReference type="EMBL" id="KAK9907211.1"/>
    </source>
</evidence>
<feature type="compositionally biased region" description="Polar residues" evidence="1">
    <location>
        <begin position="76"/>
        <end position="114"/>
    </location>
</feature>
<dbReference type="Proteomes" id="UP001457282">
    <property type="component" value="Unassembled WGS sequence"/>
</dbReference>
<comment type="caution">
    <text evidence="2">The sequence shown here is derived from an EMBL/GenBank/DDBJ whole genome shotgun (WGS) entry which is preliminary data.</text>
</comment>
<organism evidence="2 3">
    <name type="scientific">Rubus argutus</name>
    <name type="common">Southern blackberry</name>
    <dbReference type="NCBI Taxonomy" id="59490"/>
    <lineage>
        <taxon>Eukaryota</taxon>
        <taxon>Viridiplantae</taxon>
        <taxon>Streptophyta</taxon>
        <taxon>Embryophyta</taxon>
        <taxon>Tracheophyta</taxon>
        <taxon>Spermatophyta</taxon>
        <taxon>Magnoliopsida</taxon>
        <taxon>eudicotyledons</taxon>
        <taxon>Gunneridae</taxon>
        <taxon>Pentapetalae</taxon>
        <taxon>rosids</taxon>
        <taxon>fabids</taxon>
        <taxon>Rosales</taxon>
        <taxon>Rosaceae</taxon>
        <taxon>Rosoideae</taxon>
        <taxon>Rosoideae incertae sedis</taxon>
        <taxon>Rubus</taxon>
    </lineage>
</organism>